<dbReference type="InterPro" id="IPR027370">
    <property type="entry name" value="Znf-RING_euk"/>
</dbReference>
<sequence length="196" mass="21753">SSPTCNFTSEMSSGSSLWSKDQFLCSICQDVFTDPVSTPCGHNFCKTCITRLWDANVPYKCPLCNEHFASRPQLRVNTLLKEMVDQFRGEAQQEVSSSSEQQAAKPGEVPCDVCTGPKLKALKSCMVCLASYCQTHLEPHLTAPHTEMVKMNPEQTGSVCRHLQVELSSGLDQHPDHRFVSCCGGEHQGRHSLQYL</sequence>
<dbReference type="STRING" id="48701.ENSPMEP00000030361"/>
<dbReference type="Proteomes" id="UP000261480">
    <property type="component" value="Unplaced"/>
</dbReference>
<keyword evidence="3" id="KW-0862">Zinc</keyword>
<dbReference type="InterPro" id="IPR051051">
    <property type="entry name" value="E3_ubiq-ligase_TRIM/RNF"/>
</dbReference>
<dbReference type="AlphaFoldDB" id="A0A3B3YSD1"/>
<dbReference type="InterPro" id="IPR017907">
    <property type="entry name" value="Znf_RING_CS"/>
</dbReference>
<proteinExistence type="predicted"/>
<dbReference type="SMART" id="SM00184">
    <property type="entry name" value="RING"/>
    <property type="match status" value="1"/>
</dbReference>
<dbReference type="PROSITE" id="PS00518">
    <property type="entry name" value="ZF_RING_1"/>
    <property type="match status" value="1"/>
</dbReference>
<dbReference type="Gene3D" id="3.30.40.10">
    <property type="entry name" value="Zinc/RING finger domain, C3HC4 (zinc finger)"/>
    <property type="match status" value="1"/>
</dbReference>
<reference evidence="6" key="2">
    <citation type="submission" date="2025-09" db="UniProtKB">
        <authorList>
            <consortium name="Ensembl"/>
        </authorList>
    </citation>
    <scope>IDENTIFICATION</scope>
</reference>
<organism evidence="6 7">
    <name type="scientific">Poecilia mexicana</name>
    <dbReference type="NCBI Taxonomy" id="48701"/>
    <lineage>
        <taxon>Eukaryota</taxon>
        <taxon>Metazoa</taxon>
        <taxon>Chordata</taxon>
        <taxon>Craniata</taxon>
        <taxon>Vertebrata</taxon>
        <taxon>Euteleostomi</taxon>
        <taxon>Actinopterygii</taxon>
        <taxon>Neopterygii</taxon>
        <taxon>Teleostei</taxon>
        <taxon>Neoteleostei</taxon>
        <taxon>Acanthomorphata</taxon>
        <taxon>Ovalentaria</taxon>
        <taxon>Atherinomorphae</taxon>
        <taxon>Cyprinodontiformes</taxon>
        <taxon>Poeciliidae</taxon>
        <taxon>Poeciliinae</taxon>
        <taxon>Poecilia</taxon>
    </lineage>
</organism>
<keyword evidence="2 4" id="KW-0863">Zinc-finger</keyword>
<keyword evidence="7" id="KW-1185">Reference proteome</keyword>
<evidence type="ECO:0000313" key="7">
    <source>
        <dbReference type="Proteomes" id="UP000261480"/>
    </source>
</evidence>
<dbReference type="SUPFAM" id="SSF57850">
    <property type="entry name" value="RING/U-box"/>
    <property type="match status" value="1"/>
</dbReference>
<evidence type="ECO:0000256" key="3">
    <source>
        <dbReference type="ARBA" id="ARBA00022833"/>
    </source>
</evidence>
<evidence type="ECO:0000256" key="4">
    <source>
        <dbReference type="PROSITE-ProRule" id="PRU00175"/>
    </source>
</evidence>
<dbReference type="Gene3D" id="4.10.830.40">
    <property type="match status" value="1"/>
</dbReference>
<keyword evidence="1" id="KW-0479">Metal-binding</keyword>
<dbReference type="InterPro" id="IPR013083">
    <property type="entry name" value="Znf_RING/FYVE/PHD"/>
</dbReference>
<accession>A0A3B3YSD1</accession>
<dbReference type="GO" id="GO:0008270">
    <property type="term" value="F:zinc ion binding"/>
    <property type="evidence" value="ECO:0007669"/>
    <property type="project" value="UniProtKB-KW"/>
</dbReference>
<reference evidence="6" key="1">
    <citation type="submission" date="2025-08" db="UniProtKB">
        <authorList>
            <consortium name="Ensembl"/>
        </authorList>
    </citation>
    <scope>IDENTIFICATION</scope>
</reference>
<dbReference type="InterPro" id="IPR001841">
    <property type="entry name" value="Znf_RING"/>
</dbReference>
<dbReference type="PANTHER" id="PTHR25465:SF32">
    <property type="entry name" value="BLOODTHIRSTY-RELATED GENE FAMILY, MEMBER 16 ISOFORM X1-RELATED"/>
    <property type="match status" value="1"/>
</dbReference>
<feature type="domain" description="RING-type" evidence="5">
    <location>
        <begin position="25"/>
        <end position="65"/>
    </location>
</feature>
<evidence type="ECO:0000256" key="2">
    <source>
        <dbReference type="ARBA" id="ARBA00022771"/>
    </source>
</evidence>
<evidence type="ECO:0000313" key="6">
    <source>
        <dbReference type="Ensembl" id="ENSPMEP00000030361.1"/>
    </source>
</evidence>
<evidence type="ECO:0000256" key="1">
    <source>
        <dbReference type="ARBA" id="ARBA00022723"/>
    </source>
</evidence>
<dbReference type="PANTHER" id="PTHR25465">
    <property type="entry name" value="B-BOX DOMAIN CONTAINING"/>
    <property type="match status" value="1"/>
</dbReference>
<evidence type="ECO:0000259" key="5">
    <source>
        <dbReference type="PROSITE" id="PS50089"/>
    </source>
</evidence>
<dbReference type="Pfam" id="PF13445">
    <property type="entry name" value="zf-RING_UBOX"/>
    <property type="match status" value="1"/>
</dbReference>
<dbReference type="PROSITE" id="PS50089">
    <property type="entry name" value="ZF_RING_2"/>
    <property type="match status" value="1"/>
</dbReference>
<dbReference type="Ensembl" id="ENSPMET00000022287.1">
    <property type="protein sequence ID" value="ENSPMEP00000030361.1"/>
    <property type="gene ID" value="ENSPMEG00000016717.1"/>
</dbReference>
<name>A0A3B3YSD1_9TELE</name>
<protein>
    <recommendedName>
        <fullName evidence="5">RING-type domain-containing protein</fullName>
    </recommendedName>
</protein>